<dbReference type="RefSeq" id="WP_006790598.1">
    <property type="nucleotide sequence ID" value="NZ_JH417605.1"/>
</dbReference>
<accession>G9YIY7</accession>
<sequence>MEKTRVALIGVIVGDAAAVERINDIFHEYRRYIIGRLGIPYKERDISIISITVDAPQAVISAISGKLGMIDHVSSKTIYAKVPE</sequence>
<reference evidence="1 2" key="1">
    <citation type="submission" date="2011-08" db="EMBL/GenBank/DDBJ databases">
        <authorList>
            <person name="Weinstock G."/>
            <person name="Sodergren E."/>
            <person name="Clifton S."/>
            <person name="Fulton L."/>
            <person name="Fulton B."/>
            <person name="Courtney L."/>
            <person name="Fronick C."/>
            <person name="Harrison M."/>
            <person name="Strong C."/>
            <person name="Farmer C."/>
            <person name="Delahaunty K."/>
            <person name="Markovic C."/>
            <person name="Hall O."/>
            <person name="Minx P."/>
            <person name="Tomlinson C."/>
            <person name="Mitreva M."/>
            <person name="Hou S."/>
            <person name="Chen J."/>
            <person name="Wollam A."/>
            <person name="Pepin K.H."/>
            <person name="Johnson M."/>
            <person name="Bhonagiri V."/>
            <person name="Zhang X."/>
            <person name="Suruliraj S."/>
            <person name="Warren W."/>
            <person name="Chinwalla A."/>
            <person name="Mardis E.R."/>
            <person name="Wilson R.K."/>
        </authorList>
    </citation>
    <scope>NUCLEOTIDE SEQUENCE [LARGE SCALE GENOMIC DNA]</scope>
    <source>
        <strain evidence="1 2">F0357</strain>
    </source>
</reference>
<dbReference type="HOGENOM" id="CLU_170247_0_1_9"/>
<dbReference type="InterPro" id="IPR027271">
    <property type="entry name" value="Acetolactate_synth/TF_NikR_C"/>
</dbReference>
<dbReference type="STRING" id="861450.HMPREF0080_01631"/>
<dbReference type="InterPro" id="IPR023860">
    <property type="entry name" value="FeFe-hyd_TM1266"/>
</dbReference>
<dbReference type="Gene3D" id="3.30.70.1150">
    <property type="entry name" value="ACT-like. Chain A, domain 2"/>
    <property type="match status" value="1"/>
</dbReference>
<dbReference type="EMBL" id="AGCJ01000072">
    <property type="protein sequence ID" value="EHM39129.1"/>
    <property type="molecule type" value="Genomic_DNA"/>
</dbReference>
<dbReference type="Proteomes" id="UP000005481">
    <property type="component" value="Unassembled WGS sequence"/>
</dbReference>
<dbReference type="OrthoDB" id="9796135at2"/>
<name>G9YIY7_9FIRM</name>
<keyword evidence="2" id="KW-1185">Reference proteome</keyword>
<protein>
    <submittedName>
        <fullName evidence="1">Putative iron-only hydrogenase system regulator</fullName>
    </submittedName>
</protein>
<dbReference type="InterPro" id="IPR045865">
    <property type="entry name" value="ACT-like_dom_sf"/>
</dbReference>
<dbReference type="AlphaFoldDB" id="G9YIY7"/>
<comment type="caution">
    <text evidence="1">The sequence shown here is derived from an EMBL/GenBank/DDBJ whole genome shotgun (WGS) entry which is preliminary data.</text>
</comment>
<dbReference type="eggNOG" id="COG0864">
    <property type="taxonomic scope" value="Bacteria"/>
</dbReference>
<evidence type="ECO:0000313" key="2">
    <source>
        <dbReference type="Proteomes" id="UP000005481"/>
    </source>
</evidence>
<organism evidence="1 2">
    <name type="scientific">Anaeroglobus geminatus F0357</name>
    <dbReference type="NCBI Taxonomy" id="861450"/>
    <lineage>
        <taxon>Bacteria</taxon>
        <taxon>Bacillati</taxon>
        <taxon>Bacillota</taxon>
        <taxon>Negativicutes</taxon>
        <taxon>Veillonellales</taxon>
        <taxon>Veillonellaceae</taxon>
        <taxon>Anaeroglobus</taxon>
    </lineage>
</organism>
<dbReference type="SUPFAM" id="SSF55021">
    <property type="entry name" value="ACT-like"/>
    <property type="match status" value="1"/>
</dbReference>
<dbReference type="Pfam" id="PF21699">
    <property type="entry name" value="TM1266-like"/>
    <property type="match status" value="1"/>
</dbReference>
<dbReference type="NCBIfam" id="TIGR03959">
    <property type="entry name" value="hyd_TM1266"/>
    <property type="match status" value="1"/>
</dbReference>
<proteinExistence type="predicted"/>
<gene>
    <name evidence="1" type="ORF">HMPREF0080_01631</name>
</gene>
<evidence type="ECO:0000313" key="1">
    <source>
        <dbReference type="EMBL" id="EHM39129.1"/>
    </source>
</evidence>